<keyword evidence="1" id="KW-0812">Transmembrane</keyword>
<proteinExistence type="predicted"/>
<gene>
    <name evidence="2" type="primary">O10</name>
</gene>
<reference evidence="2" key="1">
    <citation type="submission" date="2011-12" db="EMBL/GenBank/DDBJ databases">
        <title>Comparative genomics of primate cytomegaloviruses.</title>
        <authorList>
            <person name="Davison A.J."/>
            <person name="Holton M."/>
            <person name="Dolan A."/>
            <person name="Dargan D.J."/>
            <person name="Gatherer D."/>
            <person name="Hayward G.S."/>
        </authorList>
    </citation>
    <scope>NUCLEOTIDE SEQUENCE [LARGE SCALE GENOMIC DNA]</scope>
    <source>
        <strain evidence="2">Colburn</strain>
    </source>
</reference>
<keyword evidence="1" id="KW-0472">Membrane</keyword>
<protein>
    <submittedName>
        <fullName evidence="2">Protein O10</fullName>
    </submittedName>
</protein>
<dbReference type="Proteomes" id="UP000113346">
    <property type="component" value="Segment"/>
</dbReference>
<keyword evidence="1" id="KW-1133">Transmembrane helix</keyword>
<evidence type="ECO:0000313" key="3">
    <source>
        <dbReference type="Proteomes" id="UP000113346"/>
    </source>
</evidence>
<evidence type="ECO:0000313" key="2">
    <source>
        <dbReference type="EMBL" id="AEV80711.1"/>
    </source>
</evidence>
<name>G8XTS9_SCMVC</name>
<evidence type="ECO:0000256" key="1">
    <source>
        <dbReference type="SAM" id="Phobius"/>
    </source>
</evidence>
<organismHost>
    <name type="scientific">Macaca</name>
    <name type="common">macaques</name>
    <dbReference type="NCBI Taxonomy" id="9539"/>
</organismHost>
<feature type="transmembrane region" description="Helical" evidence="1">
    <location>
        <begin position="6"/>
        <end position="25"/>
    </location>
</feature>
<organism evidence="2 3">
    <name type="scientific">Simian cytomegalovirus (strain Colburn)</name>
    <dbReference type="NCBI Taxonomy" id="50292"/>
    <lineage>
        <taxon>Viruses</taxon>
        <taxon>Duplodnaviria</taxon>
        <taxon>Heunggongvirae</taxon>
        <taxon>Peploviricota</taxon>
        <taxon>Herviviricetes</taxon>
        <taxon>Herpesvirales</taxon>
        <taxon>Orthoherpesviridae</taxon>
        <taxon>Betaherpesvirinae</taxon>
        <taxon>Cytomegalovirus</taxon>
        <taxon>Cytomegalovirus cercopithecinebeta5</taxon>
    </lineage>
</organism>
<dbReference type="EMBL" id="FJ483969">
    <property type="protein sequence ID" value="AEV80711.1"/>
    <property type="molecule type" value="Genomic_DNA"/>
</dbReference>
<sequence length="55" mass="6684">MNPPTQTTKTIIAIIFLMLLGVLNFREYVRAREYRYIDENQDENQEEHHRDFISL</sequence>
<accession>G8XTS9</accession>